<evidence type="ECO:0000256" key="1">
    <source>
        <dbReference type="ARBA" id="ARBA00022603"/>
    </source>
</evidence>
<comment type="caution">
    <text evidence="6">The sequence shown here is derived from an EMBL/GenBank/DDBJ whole genome shotgun (WGS) entry which is preliminary data.</text>
</comment>
<dbReference type="Gene3D" id="3.40.50.150">
    <property type="entry name" value="Vaccinia Virus protein VP39"/>
    <property type="match status" value="1"/>
</dbReference>
<organism evidence="6 7">
    <name type="scientific">Effusibacillus consociatus</name>
    <dbReference type="NCBI Taxonomy" id="1117041"/>
    <lineage>
        <taxon>Bacteria</taxon>
        <taxon>Bacillati</taxon>
        <taxon>Bacillota</taxon>
        <taxon>Bacilli</taxon>
        <taxon>Bacillales</taxon>
        <taxon>Alicyclobacillaceae</taxon>
        <taxon>Effusibacillus</taxon>
    </lineage>
</organism>
<evidence type="ECO:0000256" key="3">
    <source>
        <dbReference type="ARBA" id="ARBA00022691"/>
    </source>
</evidence>
<dbReference type="RefSeq" id="WP_380026145.1">
    <property type="nucleotide sequence ID" value="NZ_JBHSHC010000097.1"/>
</dbReference>
<dbReference type="InterPro" id="IPR029063">
    <property type="entry name" value="SAM-dependent_MTases_sf"/>
</dbReference>
<keyword evidence="4" id="KW-0460">Magnesium</keyword>
<comment type="function">
    <text evidence="4">Catalyzes the methylation of 5-hydroxyuridine (ho5U) to form 5-methoxyuridine (mo5U) at position 34 in tRNAs.</text>
</comment>
<name>A0ABV9Q1S4_9BACL</name>
<dbReference type="GO" id="GO:0008168">
    <property type="term" value="F:methyltransferase activity"/>
    <property type="evidence" value="ECO:0007669"/>
    <property type="project" value="UniProtKB-KW"/>
</dbReference>
<dbReference type="InterPro" id="IPR002935">
    <property type="entry name" value="SAM_O-MeTrfase"/>
</dbReference>
<dbReference type="PANTHER" id="PTHR10509:SF14">
    <property type="entry name" value="CAFFEOYL-COA O-METHYLTRANSFERASE 3-RELATED"/>
    <property type="match status" value="1"/>
</dbReference>
<dbReference type="InterPro" id="IPR050362">
    <property type="entry name" value="Cation-dep_OMT"/>
</dbReference>
<evidence type="ECO:0000256" key="2">
    <source>
        <dbReference type="ARBA" id="ARBA00022679"/>
    </source>
</evidence>
<dbReference type="CDD" id="cd02440">
    <property type="entry name" value="AdoMet_MTases"/>
    <property type="match status" value="1"/>
</dbReference>
<feature type="binding site" evidence="4">
    <location>
        <position position="35"/>
    </location>
    <ligand>
        <name>S-adenosyl-L-methionine</name>
        <dbReference type="ChEBI" id="CHEBI:59789"/>
    </ligand>
</feature>
<feature type="binding site" evidence="4">
    <location>
        <position position="81"/>
    </location>
    <ligand>
        <name>S-adenosyl-L-methionine</name>
        <dbReference type="ChEBI" id="CHEBI:59789"/>
    </ligand>
</feature>
<dbReference type="HAMAP" id="MF_02217">
    <property type="entry name" value="TrmR_methyltr"/>
    <property type="match status" value="1"/>
</dbReference>
<sequence length="209" mass="23256">MDNELSAYIQGLIPARDELLTRMEQSAEEKAIPILDLETSQLLRVLLRQLNPKKILEVGAAIGYSAIVMAQSCSAKIVTIERDRERAEEALENIQEAGLQDRIELLVGDAFDILPTLYDSFDVVFLDAAKGQYPRFLELVLPLLRASGTLFSDNVFFHGLVAGPEQVKHKMRTIVARLREYNQMLAIDSRLETAFVPIGDGLAVSVKKG</sequence>
<comment type="similarity">
    <text evidence="4">Belongs to the class I-like SAM-binding methyltransferase superfamily. Cation-dependent O-methyltransferase family.</text>
</comment>
<keyword evidence="4" id="KW-0479">Metal-binding</keyword>
<keyword evidence="5" id="KW-0175">Coiled coil</keyword>
<feature type="coiled-coil region" evidence="5">
    <location>
        <begin position="70"/>
        <end position="100"/>
    </location>
</feature>
<feature type="binding site" evidence="4">
    <location>
        <position position="127"/>
    </location>
    <ligand>
        <name>Mg(2+)</name>
        <dbReference type="ChEBI" id="CHEBI:18420"/>
    </ligand>
</feature>
<evidence type="ECO:0000313" key="7">
    <source>
        <dbReference type="Proteomes" id="UP001596002"/>
    </source>
</evidence>
<feature type="binding site" evidence="4">
    <location>
        <begin position="109"/>
        <end position="110"/>
    </location>
    <ligand>
        <name>S-adenosyl-L-methionine</name>
        <dbReference type="ChEBI" id="CHEBI:59789"/>
    </ligand>
</feature>
<evidence type="ECO:0000256" key="5">
    <source>
        <dbReference type="SAM" id="Coils"/>
    </source>
</evidence>
<evidence type="ECO:0000256" key="4">
    <source>
        <dbReference type="HAMAP-Rule" id="MF_02217"/>
    </source>
</evidence>
<keyword evidence="4" id="KW-0819">tRNA processing</keyword>
<feature type="binding site" evidence="4">
    <location>
        <position position="127"/>
    </location>
    <ligand>
        <name>S-adenosyl-L-methionine</name>
        <dbReference type="ChEBI" id="CHEBI:59789"/>
    </ligand>
</feature>
<keyword evidence="3 4" id="KW-0949">S-adenosyl-L-methionine</keyword>
<keyword evidence="1 4" id="KW-0489">Methyltransferase</keyword>
<keyword evidence="2 4" id="KW-0808">Transferase</keyword>
<evidence type="ECO:0000313" key="6">
    <source>
        <dbReference type="EMBL" id="MFC4768214.1"/>
    </source>
</evidence>
<dbReference type="PANTHER" id="PTHR10509">
    <property type="entry name" value="O-METHYLTRANSFERASE-RELATED"/>
    <property type="match status" value="1"/>
</dbReference>
<comment type="subunit">
    <text evidence="4">Homodimer.</text>
</comment>
<keyword evidence="7" id="KW-1185">Reference proteome</keyword>
<dbReference type="SUPFAM" id="SSF53335">
    <property type="entry name" value="S-adenosyl-L-methionine-dependent methyltransferases"/>
    <property type="match status" value="1"/>
</dbReference>
<dbReference type="InterPro" id="IPR043675">
    <property type="entry name" value="TrmR_methyltr"/>
</dbReference>
<dbReference type="GO" id="GO:0032259">
    <property type="term" value="P:methylation"/>
    <property type="evidence" value="ECO:0007669"/>
    <property type="project" value="UniProtKB-KW"/>
</dbReference>
<feature type="binding site" evidence="4">
    <location>
        <position position="153"/>
    </location>
    <ligand>
        <name>Mg(2+)</name>
        <dbReference type="ChEBI" id="CHEBI:18420"/>
    </ligand>
</feature>
<dbReference type="Pfam" id="PF01596">
    <property type="entry name" value="Methyltransf_3"/>
    <property type="match status" value="1"/>
</dbReference>
<dbReference type="PROSITE" id="PS51682">
    <property type="entry name" value="SAM_OMT_I"/>
    <property type="match status" value="1"/>
</dbReference>
<comment type="catalytic activity">
    <reaction evidence="4">
        <text>5-hydroxyuridine(34) in tRNA + S-adenosyl-L-methionine = 5-methoxyuridine(34) in tRNA + S-adenosyl-L-homocysteine + H(+)</text>
        <dbReference type="Rhea" id="RHEA:60524"/>
        <dbReference type="Rhea" id="RHEA-COMP:13381"/>
        <dbReference type="Rhea" id="RHEA-COMP:15591"/>
        <dbReference type="ChEBI" id="CHEBI:15378"/>
        <dbReference type="ChEBI" id="CHEBI:57856"/>
        <dbReference type="ChEBI" id="CHEBI:59789"/>
        <dbReference type="ChEBI" id="CHEBI:136877"/>
        <dbReference type="ChEBI" id="CHEBI:143860"/>
    </reaction>
</comment>
<dbReference type="Proteomes" id="UP001596002">
    <property type="component" value="Unassembled WGS sequence"/>
</dbReference>
<feature type="binding site" evidence="4">
    <location>
        <position position="154"/>
    </location>
    <ligand>
        <name>Mg(2+)</name>
        <dbReference type="ChEBI" id="CHEBI:18420"/>
    </ligand>
</feature>
<accession>A0ABV9Q1S4</accession>
<reference evidence="7" key="1">
    <citation type="journal article" date="2019" name="Int. J. Syst. Evol. Microbiol.">
        <title>The Global Catalogue of Microorganisms (GCM) 10K type strain sequencing project: providing services to taxonomists for standard genome sequencing and annotation.</title>
        <authorList>
            <consortium name="The Broad Institute Genomics Platform"/>
            <consortium name="The Broad Institute Genome Sequencing Center for Infectious Disease"/>
            <person name="Wu L."/>
            <person name="Ma J."/>
        </authorList>
    </citation>
    <scope>NUCLEOTIDE SEQUENCE [LARGE SCALE GENOMIC DNA]</scope>
    <source>
        <strain evidence="7">WYCCWR 12678</strain>
    </source>
</reference>
<dbReference type="EC" id="2.1.1.-" evidence="4"/>
<proteinExistence type="inferred from homology"/>
<protein>
    <recommendedName>
        <fullName evidence="4">tRNA 5-hydroxyuridine methyltransferase</fullName>
        <ecNumber evidence="4">2.1.1.-</ecNumber>
    </recommendedName>
    <alternativeName>
        <fullName evidence="4">ho5U methyltransferase</fullName>
    </alternativeName>
</protein>
<gene>
    <name evidence="4" type="primary">trmR</name>
    <name evidence="6" type="ORF">ACFO8Q_12730</name>
</gene>
<feature type="binding site" evidence="4">
    <location>
        <position position="65"/>
    </location>
    <ligand>
        <name>S-adenosyl-L-methionine</name>
        <dbReference type="ChEBI" id="CHEBI:59789"/>
    </ligand>
</feature>
<dbReference type="EMBL" id="JBHSHC010000097">
    <property type="protein sequence ID" value="MFC4768214.1"/>
    <property type="molecule type" value="Genomic_DNA"/>
</dbReference>